<dbReference type="Proteomes" id="UP000054097">
    <property type="component" value="Unassembled WGS sequence"/>
</dbReference>
<gene>
    <name evidence="1" type="ORF">M408DRAFT_124315</name>
</gene>
<protein>
    <submittedName>
        <fullName evidence="1">Uncharacterized protein</fullName>
    </submittedName>
</protein>
<dbReference type="OrthoDB" id="10636563at2759"/>
<evidence type="ECO:0000313" key="1">
    <source>
        <dbReference type="EMBL" id="KIM20705.1"/>
    </source>
</evidence>
<reference evidence="1 2" key="1">
    <citation type="submission" date="2014-04" db="EMBL/GenBank/DDBJ databases">
        <authorList>
            <consortium name="DOE Joint Genome Institute"/>
            <person name="Kuo A."/>
            <person name="Zuccaro A."/>
            <person name="Kohler A."/>
            <person name="Nagy L.G."/>
            <person name="Floudas D."/>
            <person name="Copeland A."/>
            <person name="Barry K.W."/>
            <person name="Cichocki N."/>
            <person name="Veneault-Fourrey C."/>
            <person name="LaButti K."/>
            <person name="Lindquist E.A."/>
            <person name="Lipzen A."/>
            <person name="Lundell T."/>
            <person name="Morin E."/>
            <person name="Murat C."/>
            <person name="Sun H."/>
            <person name="Tunlid A."/>
            <person name="Henrissat B."/>
            <person name="Grigoriev I.V."/>
            <person name="Hibbett D.S."/>
            <person name="Martin F."/>
            <person name="Nordberg H.P."/>
            <person name="Cantor M.N."/>
            <person name="Hua S.X."/>
        </authorList>
    </citation>
    <scope>NUCLEOTIDE SEQUENCE [LARGE SCALE GENOMIC DNA]</scope>
    <source>
        <strain evidence="1 2">MAFF 305830</strain>
    </source>
</reference>
<dbReference type="AlphaFoldDB" id="A0A0C3A7V7"/>
<dbReference type="EMBL" id="KN824412">
    <property type="protein sequence ID" value="KIM20705.1"/>
    <property type="molecule type" value="Genomic_DNA"/>
</dbReference>
<organism evidence="1 2">
    <name type="scientific">Serendipita vermifera MAFF 305830</name>
    <dbReference type="NCBI Taxonomy" id="933852"/>
    <lineage>
        <taxon>Eukaryota</taxon>
        <taxon>Fungi</taxon>
        <taxon>Dikarya</taxon>
        <taxon>Basidiomycota</taxon>
        <taxon>Agaricomycotina</taxon>
        <taxon>Agaricomycetes</taxon>
        <taxon>Sebacinales</taxon>
        <taxon>Serendipitaceae</taxon>
        <taxon>Serendipita</taxon>
    </lineage>
</organism>
<accession>A0A0C3A7V7</accession>
<keyword evidence="2" id="KW-1185">Reference proteome</keyword>
<sequence length="289" mass="31258">MTHDLRFSPFVALSDGSPSLEEITNATKNATGSLDPLGISSIGNLCWNNAINSIGLVSGTVEDEIVPILRRLVASHLADTASKVLILHTNHSAIAGDSCPLLTPLWPPPRVLVSPQASERILTGYQTFNGSVTPISFPDTSLTLRHVLAIFTPPHDMPGGSTILGTVQYILSQLQEPFDLQRFGELVDGETWSEEGATFIALRQTLLTKLLSPAGDEDPEDMVRQITLVDLTDSVLNSTRLDSAIMDIAVHNFLRHSTERKTIGLSFLAPSSNDDRLLAPQFSPIISSI</sequence>
<name>A0A0C3A7V7_SERVB</name>
<proteinExistence type="predicted"/>
<evidence type="ECO:0000313" key="2">
    <source>
        <dbReference type="Proteomes" id="UP000054097"/>
    </source>
</evidence>
<dbReference type="HOGENOM" id="CLU_963668_0_0_1"/>
<reference evidence="2" key="2">
    <citation type="submission" date="2015-01" db="EMBL/GenBank/DDBJ databases">
        <title>Evolutionary Origins and Diversification of the Mycorrhizal Mutualists.</title>
        <authorList>
            <consortium name="DOE Joint Genome Institute"/>
            <consortium name="Mycorrhizal Genomics Consortium"/>
            <person name="Kohler A."/>
            <person name="Kuo A."/>
            <person name="Nagy L.G."/>
            <person name="Floudas D."/>
            <person name="Copeland A."/>
            <person name="Barry K.W."/>
            <person name="Cichocki N."/>
            <person name="Veneault-Fourrey C."/>
            <person name="LaButti K."/>
            <person name="Lindquist E.A."/>
            <person name="Lipzen A."/>
            <person name="Lundell T."/>
            <person name="Morin E."/>
            <person name="Murat C."/>
            <person name="Riley R."/>
            <person name="Ohm R."/>
            <person name="Sun H."/>
            <person name="Tunlid A."/>
            <person name="Henrissat B."/>
            <person name="Grigoriev I.V."/>
            <person name="Hibbett D.S."/>
            <person name="Martin F."/>
        </authorList>
    </citation>
    <scope>NUCLEOTIDE SEQUENCE [LARGE SCALE GENOMIC DNA]</scope>
    <source>
        <strain evidence="2">MAFF 305830</strain>
    </source>
</reference>